<feature type="signal peptide" evidence="7">
    <location>
        <begin position="1"/>
        <end position="21"/>
    </location>
</feature>
<evidence type="ECO:0000313" key="9">
    <source>
        <dbReference type="EMBL" id="CRK10172.1"/>
    </source>
</evidence>
<name>A0A0G4KM13_VERLO</name>
<keyword evidence="3 7" id="KW-0732">Signal</keyword>
<feature type="domain" description="NodB homology" evidence="8">
    <location>
        <begin position="48"/>
        <end position="156"/>
    </location>
</feature>
<keyword evidence="5" id="KW-0119">Carbohydrate metabolism</keyword>
<dbReference type="PANTHER" id="PTHR46471">
    <property type="entry name" value="CHITIN DEACETYLASE"/>
    <property type="match status" value="1"/>
</dbReference>
<proteinExistence type="predicted"/>
<reference evidence="10" key="1">
    <citation type="submission" date="2015-05" db="EMBL/GenBank/DDBJ databases">
        <authorList>
            <person name="Fogelqvist Johan"/>
        </authorList>
    </citation>
    <scope>NUCLEOTIDE SEQUENCE [LARGE SCALE GENOMIC DNA]</scope>
</reference>
<comment type="cofactor">
    <cofactor evidence="1">
        <name>Co(2+)</name>
        <dbReference type="ChEBI" id="CHEBI:48828"/>
    </cofactor>
</comment>
<evidence type="ECO:0000256" key="3">
    <source>
        <dbReference type="ARBA" id="ARBA00022729"/>
    </source>
</evidence>
<dbReference type="GO" id="GO:0046872">
    <property type="term" value="F:metal ion binding"/>
    <property type="evidence" value="ECO:0007669"/>
    <property type="project" value="UniProtKB-KW"/>
</dbReference>
<keyword evidence="4" id="KW-0378">Hydrolase</keyword>
<organism evidence="9 10">
    <name type="scientific">Verticillium longisporum</name>
    <name type="common">Verticillium dahliae var. longisporum</name>
    <dbReference type="NCBI Taxonomy" id="100787"/>
    <lineage>
        <taxon>Eukaryota</taxon>
        <taxon>Fungi</taxon>
        <taxon>Dikarya</taxon>
        <taxon>Ascomycota</taxon>
        <taxon>Pezizomycotina</taxon>
        <taxon>Sordariomycetes</taxon>
        <taxon>Hypocreomycetidae</taxon>
        <taxon>Glomerellales</taxon>
        <taxon>Plectosphaerellaceae</taxon>
        <taxon>Verticillium</taxon>
    </lineage>
</organism>
<dbReference type="InterPro" id="IPR011330">
    <property type="entry name" value="Glyco_hydro/deAcase_b/a-brl"/>
</dbReference>
<evidence type="ECO:0000256" key="5">
    <source>
        <dbReference type="ARBA" id="ARBA00023277"/>
    </source>
</evidence>
<sequence>MHSPAIMLLSLALASAPLAAALPVESPLELLRREPPAGVVMSQCSRPGVLALAYDDGPYQYTSELVDLLDAAGAKATFFWTGTLYGCIYDHAPAVQKAFASGHQVASHTWTHPNTFGSMTPEQLTGEMDRLDDALVNILGVKPQYMRPPYLMTGGN</sequence>
<dbReference type="Pfam" id="PF01522">
    <property type="entry name" value="Polysacc_deac_1"/>
    <property type="match status" value="1"/>
</dbReference>
<gene>
    <name evidence="9" type="ORF">BN1723_017186</name>
</gene>
<dbReference type="GO" id="GO:0016810">
    <property type="term" value="F:hydrolase activity, acting on carbon-nitrogen (but not peptide) bonds"/>
    <property type="evidence" value="ECO:0007669"/>
    <property type="project" value="InterPro"/>
</dbReference>
<dbReference type="PANTHER" id="PTHR46471:SF9">
    <property type="entry name" value="CHITIN DEACETYLASE"/>
    <property type="match status" value="1"/>
</dbReference>
<evidence type="ECO:0000256" key="1">
    <source>
        <dbReference type="ARBA" id="ARBA00001941"/>
    </source>
</evidence>
<evidence type="ECO:0000256" key="7">
    <source>
        <dbReference type="SAM" id="SignalP"/>
    </source>
</evidence>
<evidence type="ECO:0000256" key="6">
    <source>
        <dbReference type="ARBA" id="ARBA00023285"/>
    </source>
</evidence>
<accession>A0A0G4KM13</accession>
<evidence type="ECO:0000313" key="10">
    <source>
        <dbReference type="Proteomes" id="UP000045706"/>
    </source>
</evidence>
<evidence type="ECO:0000256" key="4">
    <source>
        <dbReference type="ARBA" id="ARBA00022801"/>
    </source>
</evidence>
<dbReference type="EMBL" id="CVQI01001592">
    <property type="protein sequence ID" value="CRK10172.1"/>
    <property type="molecule type" value="Genomic_DNA"/>
</dbReference>
<dbReference type="Proteomes" id="UP000045706">
    <property type="component" value="Unassembled WGS sequence"/>
</dbReference>
<evidence type="ECO:0000256" key="2">
    <source>
        <dbReference type="ARBA" id="ARBA00022723"/>
    </source>
</evidence>
<keyword evidence="6" id="KW-0170">Cobalt</keyword>
<dbReference type="GO" id="GO:0005975">
    <property type="term" value="P:carbohydrate metabolic process"/>
    <property type="evidence" value="ECO:0007669"/>
    <property type="project" value="InterPro"/>
</dbReference>
<protein>
    <recommendedName>
        <fullName evidence="8">NodB homology domain-containing protein</fullName>
    </recommendedName>
</protein>
<evidence type="ECO:0000259" key="8">
    <source>
        <dbReference type="PROSITE" id="PS51677"/>
    </source>
</evidence>
<feature type="non-terminal residue" evidence="9">
    <location>
        <position position="156"/>
    </location>
</feature>
<dbReference type="AlphaFoldDB" id="A0A0G4KM13"/>
<dbReference type="Gene3D" id="3.20.20.370">
    <property type="entry name" value="Glycoside hydrolase/deacetylase"/>
    <property type="match status" value="1"/>
</dbReference>
<dbReference type="InterPro" id="IPR002509">
    <property type="entry name" value="NODB_dom"/>
</dbReference>
<feature type="chain" id="PRO_5002565680" description="NodB homology domain-containing protein" evidence="7">
    <location>
        <begin position="22"/>
        <end position="156"/>
    </location>
</feature>
<keyword evidence="2" id="KW-0479">Metal-binding</keyword>
<dbReference type="SUPFAM" id="SSF88713">
    <property type="entry name" value="Glycoside hydrolase/deacetylase"/>
    <property type="match status" value="1"/>
</dbReference>
<dbReference type="PROSITE" id="PS51677">
    <property type="entry name" value="NODB"/>
    <property type="match status" value="1"/>
</dbReference>